<gene>
    <name evidence="8" type="ORF">AKO1_009747</name>
</gene>
<feature type="domain" description="ABC3 transporter permease C-terminal" evidence="7">
    <location>
        <begin position="35"/>
        <end position="154"/>
    </location>
</feature>
<feature type="transmembrane region" description="Helical" evidence="6">
    <location>
        <begin position="64"/>
        <end position="85"/>
    </location>
</feature>
<dbReference type="AlphaFoldDB" id="A0AAW2ZQV8"/>
<keyword evidence="4 6" id="KW-1133">Transmembrane helix</keyword>
<dbReference type="PANTHER" id="PTHR32522:SF3">
    <property type="entry name" value="ABC3 TRANSPORTER PERMEASE PROTEIN DOMAIN-CONTAINING PROTEIN"/>
    <property type="match status" value="1"/>
</dbReference>
<evidence type="ECO:0000256" key="4">
    <source>
        <dbReference type="ARBA" id="ARBA00022989"/>
    </source>
</evidence>
<dbReference type="GO" id="GO:0005886">
    <property type="term" value="C:plasma membrane"/>
    <property type="evidence" value="ECO:0007669"/>
    <property type="project" value="UniProtKB-SubCell"/>
</dbReference>
<keyword evidence="9" id="KW-1185">Reference proteome</keyword>
<feature type="transmembrane region" description="Helical" evidence="6">
    <location>
        <begin position="471"/>
        <end position="489"/>
    </location>
</feature>
<keyword evidence="2" id="KW-1003">Cell membrane</keyword>
<dbReference type="Pfam" id="PF02687">
    <property type="entry name" value="FtsX"/>
    <property type="match status" value="2"/>
</dbReference>
<dbReference type="InterPro" id="IPR003838">
    <property type="entry name" value="ABC3_permease_C"/>
</dbReference>
<feature type="transmembrane region" description="Helical" evidence="6">
    <location>
        <begin position="215"/>
        <end position="234"/>
    </location>
</feature>
<evidence type="ECO:0000256" key="5">
    <source>
        <dbReference type="ARBA" id="ARBA00023136"/>
    </source>
</evidence>
<evidence type="ECO:0000313" key="9">
    <source>
        <dbReference type="Proteomes" id="UP001431209"/>
    </source>
</evidence>
<comment type="subcellular location">
    <subcellularLocation>
        <location evidence="1">Cell membrane</location>
        <topology evidence="1">Multi-pass membrane protein</topology>
    </subcellularLocation>
</comment>
<proteinExistence type="predicted"/>
<protein>
    <recommendedName>
        <fullName evidence="7">ABC3 transporter permease C-terminal domain-containing protein</fullName>
    </recommendedName>
</protein>
<dbReference type="PANTHER" id="PTHR32522">
    <property type="match status" value="1"/>
</dbReference>
<dbReference type="Proteomes" id="UP001431209">
    <property type="component" value="Unassembled WGS sequence"/>
</dbReference>
<feature type="domain" description="ABC3 transporter permease C-terminal" evidence="7">
    <location>
        <begin position="575"/>
        <end position="691"/>
    </location>
</feature>
<feature type="transmembrane region" description="Helical" evidence="6">
    <location>
        <begin position="24"/>
        <end position="52"/>
    </location>
</feature>
<organism evidence="8 9">
    <name type="scientific">Acrasis kona</name>
    <dbReference type="NCBI Taxonomy" id="1008807"/>
    <lineage>
        <taxon>Eukaryota</taxon>
        <taxon>Discoba</taxon>
        <taxon>Heterolobosea</taxon>
        <taxon>Tetramitia</taxon>
        <taxon>Eutetramitia</taxon>
        <taxon>Acrasidae</taxon>
        <taxon>Acrasis</taxon>
    </lineage>
</organism>
<evidence type="ECO:0000256" key="6">
    <source>
        <dbReference type="SAM" id="Phobius"/>
    </source>
</evidence>
<feature type="transmembrane region" description="Helical" evidence="6">
    <location>
        <begin position="181"/>
        <end position="203"/>
    </location>
</feature>
<feature type="transmembrane region" description="Helical" evidence="6">
    <location>
        <begin position="122"/>
        <end position="148"/>
    </location>
</feature>
<feature type="transmembrane region" description="Helical" evidence="6">
    <location>
        <begin position="613"/>
        <end position="644"/>
    </location>
</feature>
<evidence type="ECO:0000256" key="2">
    <source>
        <dbReference type="ARBA" id="ARBA00022475"/>
    </source>
</evidence>
<keyword evidence="3 6" id="KW-0812">Transmembrane</keyword>
<feature type="transmembrane region" description="Helical" evidence="6">
    <location>
        <begin position="91"/>
        <end position="110"/>
    </location>
</feature>
<reference evidence="8 9" key="1">
    <citation type="submission" date="2024-03" db="EMBL/GenBank/DDBJ databases">
        <title>The Acrasis kona genome and developmental transcriptomes reveal deep origins of eukaryotic multicellular pathways.</title>
        <authorList>
            <person name="Sheikh S."/>
            <person name="Fu C.-J."/>
            <person name="Brown M.W."/>
            <person name="Baldauf S.L."/>
        </authorList>
    </citation>
    <scope>NUCLEOTIDE SEQUENCE [LARGE SCALE GENOMIC DNA]</scope>
    <source>
        <strain evidence="8 9">ATCC MYA-3509</strain>
    </source>
</reference>
<feature type="transmembrane region" description="Helical" evidence="6">
    <location>
        <begin position="277"/>
        <end position="297"/>
    </location>
</feature>
<feature type="transmembrane region" description="Helical" evidence="6">
    <location>
        <begin position="664"/>
        <end position="688"/>
    </location>
</feature>
<name>A0AAW2ZQV8_9EUKA</name>
<accession>A0AAW2ZQV8</accession>
<comment type="caution">
    <text evidence="8">The sequence shown here is derived from an EMBL/GenBank/DDBJ whole genome shotgun (WGS) entry which is preliminary data.</text>
</comment>
<evidence type="ECO:0000256" key="3">
    <source>
        <dbReference type="ARBA" id="ARBA00022692"/>
    </source>
</evidence>
<keyword evidence="5 6" id="KW-0472">Membrane</keyword>
<sequence length="701" mass="79849">MYNIGYNQVRSEFPILSYMRETRFFSMFLGLIISIIVTILTMLSIILIYSLLMISVENKQFEMGVLRMIGMTRAGMIQLILLQAFCYAVPAWIVGVLLGQVSYVGVSYILSRTLQLEELSRWVTWSAVLIATLVGMIVPVASSILPIMTALGQNLNDSLDTNRSRTKAVKYNIERASENDISAVPIVLGAALALFGFCVYYFFPLSLLTLNITFLLYMFFGLILAMLFGLIVLSLNLENLIEFCVTFLFFFWENVAVREMVVKNLVAHRERNRKTTIMFALSLGFIIFISVSVDLQLNTVRYQTLRYSGTRLNILMEDMPSSMVRDRMEKYLKSVPHLVTDYAYLSQELRYNEEQDRPDISNVGQYRSGVQRVHAVTPNFLQVAGTKFLKIHRQQPAEAPVGSKSPLMGSYEYSSSIDEQLYSKRGSSRFVLGATFIDYLGLREFTDYFLFRIMYRTGGYPNYVYKLLRPLAFLSGAPVLTFSIFPLVYKQDSLVSFPTFVRLSNGTFKSVREVPIQTMFIKTRDDMDWNDFQYLKSEIQHIVGPEGLRMRDIEDELRPLGIASQVMDFFFLFTTCVAMAICFFSLVSSMYSNVNEQAKEIGILRAIGTKKFTVVRIFVYESFVLILSASVMGIFIGAIVGYTMNLQNGLFTQLPIDFVFPWKIVVMVFGMATVSGLFSSLFPVVALLRLPVVTILRRLVT</sequence>
<dbReference type="EMBL" id="JAOPGA020001753">
    <property type="protein sequence ID" value="KAL0491062.1"/>
    <property type="molecule type" value="Genomic_DNA"/>
</dbReference>
<evidence type="ECO:0000259" key="7">
    <source>
        <dbReference type="Pfam" id="PF02687"/>
    </source>
</evidence>
<evidence type="ECO:0000256" key="1">
    <source>
        <dbReference type="ARBA" id="ARBA00004651"/>
    </source>
</evidence>
<evidence type="ECO:0000313" key="8">
    <source>
        <dbReference type="EMBL" id="KAL0491062.1"/>
    </source>
</evidence>
<feature type="transmembrane region" description="Helical" evidence="6">
    <location>
        <begin position="569"/>
        <end position="592"/>
    </location>
</feature>
<feature type="transmembrane region" description="Helical" evidence="6">
    <location>
        <begin position="240"/>
        <end position="257"/>
    </location>
</feature>